<dbReference type="CDD" id="cd00402">
    <property type="entry name" value="Riboflavin_synthase_like"/>
    <property type="match status" value="1"/>
</dbReference>
<dbReference type="PIRSF" id="PIRSF000498">
    <property type="entry name" value="Riboflavin_syn_A"/>
    <property type="match status" value="1"/>
</dbReference>
<dbReference type="InterPro" id="IPR001783">
    <property type="entry name" value="Lumazine-bd"/>
</dbReference>
<evidence type="ECO:0000256" key="4">
    <source>
        <dbReference type="ARBA" id="ARBA00012827"/>
    </source>
</evidence>
<evidence type="ECO:0000259" key="11">
    <source>
        <dbReference type="PROSITE" id="PS51177"/>
    </source>
</evidence>
<dbReference type="PANTHER" id="PTHR21098:SF12">
    <property type="entry name" value="RIBOFLAVIN SYNTHASE"/>
    <property type="match status" value="1"/>
</dbReference>
<dbReference type="Pfam" id="PF00677">
    <property type="entry name" value="Lum_binding"/>
    <property type="match status" value="2"/>
</dbReference>
<evidence type="ECO:0000256" key="8">
    <source>
        <dbReference type="ARBA" id="ARBA00022737"/>
    </source>
</evidence>
<accession>A0ABT0C8I5</accession>
<evidence type="ECO:0000313" key="12">
    <source>
        <dbReference type="EMBL" id="MCJ2542098.1"/>
    </source>
</evidence>
<gene>
    <name evidence="12" type="ORF">JX360_04115</name>
</gene>
<dbReference type="Proteomes" id="UP000830835">
    <property type="component" value="Unassembled WGS sequence"/>
</dbReference>
<sequence>MFTGLVQSMGTAQLISPSRVQVTCPALQPQLAYGDSVAVDGLCLTVVEILPEGFLADVSPETVRRSLWGQGSGVRTVNLEPSLRVGDKLGGHFVSGHIDGVGQLWDQVATGDAWELSFKVPGEIGRYIVPKGSVAVNGVSLTIAEVRQGGCWFRVAVIPQTYHDTNLSLLQAGDPVNVEADMLGKYVEKLLGLGSPESSISLEFLAEHGYV</sequence>
<protein>
    <recommendedName>
        <fullName evidence="5 9">Riboflavin synthase</fullName>
        <ecNumber evidence="4 9">2.5.1.9</ecNumber>
    </recommendedName>
</protein>
<keyword evidence="7 12" id="KW-0808">Transferase</keyword>
<dbReference type="InterPro" id="IPR023366">
    <property type="entry name" value="ATP_synth_asu-like_sf"/>
</dbReference>
<evidence type="ECO:0000256" key="6">
    <source>
        <dbReference type="ARBA" id="ARBA00022619"/>
    </source>
</evidence>
<feature type="repeat" description="Lumazine-binding" evidence="10">
    <location>
        <begin position="93"/>
        <end position="191"/>
    </location>
</feature>
<comment type="caution">
    <text evidence="12">The sequence shown here is derived from an EMBL/GenBank/DDBJ whole genome shotgun (WGS) entry which is preliminary data.</text>
</comment>
<evidence type="ECO:0000256" key="3">
    <source>
        <dbReference type="ARBA" id="ARBA00004887"/>
    </source>
</evidence>
<reference evidence="12" key="1">
    <citation type="submission" date="2021-02" db="EMBL/GenBank/DDBJ databases">
        <title>The CRISPR/cas machinery reduction and long-range gene transfer in the hot spring cyanobacterium Synechococcus.</title>
        <authorList>
            <person name="Dvorak P."/>
            <person name="Jahodarova E."/>
            <person name="Hasler P."/>
            <person name="Poulickova A."/>
        </authorList>
    </citation>
    <scope>NUCLEOTIDE SEQUENCE</scope>
    <source>
        <strain evidence="12">Rupite</strain>
    </source>
</reference>
<name>A0ABT0C8I5_THEVL</name>
<evidence type="ECO:0000256" key="10">
    <source>
        <dbReference type="PROSITE-ProRule" id="PRU00524"/>
    </source>
</evidence>
<keyword evidence="8" id="KW-0677">Repeat</keyword>
<dbReference type="PROSITE" id="PS51177">
    <property type="entry name" value="LUMAZINE_BIND"/>
    <property type="match status" value="2"/>
</dbReference>
<comment type="catalytic activity">
    <reaction evidence="1">
        <text>2 6,7-dimethyl-8-(1-D-ribityl)lumazine + H(+) = 5-amino-6-(D-ribitylamino)uracil + riboflavin</text>
        <dbReference type="Rhea" id="RHEA:20772"/>
        <dbReference type="ChEBI" id="CHEBI:15378"/>
        <dbReference type="ChEBI" id="CHEBI:15934"/>
        <dbReference type="ChEBI" id="CHEBI:57986"/>
        <dbReference type="ChEBI" id="CHEBI:58201"/>
        <dbReference type="EC" id="2.5.1.9"/>
    </reaction>
</comment>
<dbReference type="EC" id="2.5.1.9" evidence="4 9"/>
<dbReference type="Gene3D" id="2.40.30.20">
    <property type="match status" value="2"/>
</dbReference>
<dbReference type="InterPro" id="IPR017938">
    <property type="entry name" value="Riboflavin_synthase-like_b-brl"/>
</dbReference>
<evidence type="ECO:0000256" key="5">
    <source>
        <dbReference type="ARBA" id="ARBA00013950"/>
    </source>
</evidence>
<evidence type="ECO:0000256" key="7">
    <source>
        <dbReference type="ARBA" id="ARBA00022679"/>
    </source>
</evidence>
<comment type="function">
    <text evidence="2">Catalyzes the dismutation of two molecules of 6,7-dimethyl-8-ribityllumazine, resulting in the formation of riboflavin and 5-amino-6-(D-ribitylamino)uracil.</text>
</comment>
<dbReference type="InterPro" id="IPR026017">
    <property type="entry name" value="Lumazine-bd_dom"/>
</dbReference>
<proteinExistence type="predicted"/>
<dbReference type="GO" id="GO:0004746">
    <property type="term" value="F:riboflavin synthase activity"/>
    <property type="evidence" value="ECO:0007669"/>
    <property type="project" value="UniProtKB-EC"/>
</dbReference>
<dbReference type="SUPFAM" id="SSF63380">
    <property type="entry name" value="Riboflavin synthase domain-like"/>
    <property type="match status" value="2"/>
</dbReference>
<feature type="domain" description="Lumazine-binding" evidence="11">
    <location>
        <begin position="93"/>
        <end position="191"/>
    </location>
</feature>
<evidence type="ECO:0000256" key="2">
    <source>
        <dbReference type="ARBA" id="ARBA00002803"/>
    </source>
</evidence>
<evidence type="ECO:0000256" key="1">
    <source>
        <dbReference type="ARBA" id="ARBA00000968"/>
    </source>
</evidence>
<keyword evidence="6" id="KW-0686">Riboflavin biosynthesis</keyword>
<dbReference type="NCBIfam" id="TIGR00187">
    <property type="entry name" value="ribE"/>
    <property type="match status" value="1"/>
</dbReference>
<keyword evidence="13" id="KW-1185">Reference proteome</keyword>
<dbReference type="NCBIfam" id="NF006767">
    <property type="entry name" value="PRK09289.1"/>
    <property type="match status" value="1"/>
</dbReference>
<feature type="repeat" description="Lumazine-binding" evidence="10">
    <location>
        <begin position="1"/>
        <end position="92"/>
    </location>
</feature>
<feature type="domain" description="Lumazine-binding" evidence="11">
    <location>
        <begin position="1"/>
        <end position="92"/>
    </location>
</feature>
<organism evidence="12 13">
    <name type="scientific">Thermostichus vulcanus str. 'Rupite'</name>
    <dbReference type="NCBI Taxonomy" id="2813851"/>
    <lineage>
        <taxon>Bacteria</taxon>
        <taxon>Bacillati</taxon>
        <taxon>Cyanobacteriota</taxon>
        <taxon>Cyanophyceae</taxon>
        <taxon>Thermostichales</taxon>
        <taxon>Thermostichaceae</taxon>
        <taxon>Thermostichus</taxon>
    </lineage>
</organism>
<evidence type="ECO:0000256" key="9">
    <source>
        <dbReference type="NCBIfam" id="TIGR00187"/>
    </source>
</evidence>
<comment type="pathway">
    <text evidence="3">Cofactor biosynthesis; riboflavin biosynthesis; riboflavin from 2-hydroxy-3-oxobutyl phosphate and 5-amino-6-(D-ribitylamino)uracil: step 2/2.</text>
</comment>
<evidence type="ECO:0000313" key="13">
    <source>
        <dbReference type="Proteomes" id="UP000830835"/>
    </source>
</evidence>
<dbReference type="EMBL" id="JAFIRA010000006">
    <property type="protein sequence ID" value="MCJ2542098.1"/>
    <property type="molecule type" value="Genomic_DNA"/>
</dbReference>
<dbReference type="RefSeq" id="WP_244349324.1">
    <property type="nucleotide sequence ID" value="NZ_JAFIRA010000006.1"/>
</dbReference>
<dbReference type="PANTHER" id="PTHR21098">
    <property type="entry name" value="RIBOFLAVIN SYNTHASE ALPHA CHAIN"/>
    <property type="match status" value="1"/>
</dbReference>